<evidence type="ECO:0000259" key="1">
    <source>
        <dbReference type="PROSITE" id="PS50404"/>
    </source>
</evidence>
<feature type="domain" description="GST N-terminal" evidence="1">
    <location>
        <begin position="248"/>
        <end position="329"/>
    </location>
</feature>
<dbReference type="PROSITE" id="PS00195">
    <property type="entry name" value="GLUTAREDOXIN_1"/>
    <property type="match status" value="1"/>
</dbReference>
<dbReference type="PROSITE" id="PS50404">
    <property type="entry name" value="GST_NTER"/>
    <property type="match status" value="2"/>
</dbReference>
<dbReference type="PANTHER" id="PTHR45288">
    <property type="entry name" value="THIOREDOXIN FAMILY PROTEIN"/>
    <property type="match status" value="1"/>
</dbReference>
<evidence type="ECO:0000313" key="2">
    <source>
        <dbReference type="EMBL" id="AFK49146.1"/>
    </source>
</evidence>
<dbReference type="AlphaFoldDB" id="I3T9F4"/>
<reference evidence="2" key="1">
    <citation type="submission" date="2012-05" db="EMBL/GenBank/DDBJ databases">
        <authorList>
            <person name="Krishnakumar V."/>
            <person name="Cheung F."/>
            <person name="Xiao Y."/>
            <person name="Chan A."/>
            <person name="Moskal W.A."/>
            <person name="Town C.D."/>
        </authorList>
    </citation>
    <scope>NUCLEOTIDE SEQUENCE</scope>
</reference>
<feature type="domain" description="GST N-terminal" evidence="1">
    <location>
        <begin position="127"/>
        <end position="209"/>
    </location>
</feature>
<dbReference type="GO" id="GO:0009507">
    <property type="term" value="C:chloroplast"/>
    <property type="evidence" value="ECO:0007669"/>
    <property type="project" value="TreeGrafter"/>
</dbReference>
<name>I3T9F4_LOTJA</name>
<dbReference type="InterPro" id="IPR011767">
    <property type="entry name" value="GLR_AS"/>
</dbReference>
<dbReference type="InterPro" id="IPR036249">
    <property type="entry name" value="Thioredoxin-like_sf"/>
</dbReference>
<sequence length="330" mass="36526">MAFCSNSVVHYSSCCITSNTATRSSFVPVSSFKCGSNGIRVSSKFRIVAKSNSDAQVTQEQSTTPSSVLSFLCPLLKLLSGGDPSRPRNATLELATSSIASMSRFAWGTKSIAESSPNNEIPSNLPINLQLFEFEACPFCRRVREALTELDLSVEVYPCPKGSVRHREVVRRTGGKEQFPFLIDKKSGISIYESGDIVECLFEQYGEGRSPSFGLLESTVFTGWMPTILRAGRGMTLWEHSTPDPPPGKLELFSYENNPNARIVREALCELELPYILQNVGEGSHRMKLLLDAYGSKEVPYFIDHSTGFQSGDYKVILSYLFDTYSTVIL</sequence>
<proteinExistence type="evidence at transcript level"/>
<dbReference type="SUPFAM" id="SSF52833">
    <property type="entry name" value="Thioredoxin-like"/>
    <property type="match status" value="2"/>
</dbReference>
<dbReference type="EMBL" id="BT149352">
    <property type="protein sequence ID" value="AFK49146.1"/>
    <property type="molecule type" value="mRNA"/>
</dbReference>
<dbReference type="PANTHER" id="PTHR45288:SF2">
    <property type="entry name" value="THIOREDOXIN FAMILY PROTEIN"/>
    <property type="match status" value="1"/>
</dbReference>
<dbReference type="Gene3D" id="3.40.30.10">
    <property type="entry name" value="Glutaredoxin"/>
    <property type="match status" value="2"/>
</dbReference>
<dbReference type="InterPro" id="IPR004045">
    <property type="entry name" value="Glutathione_S-Trfase_N"/>
</dbReference>
<accession>I3T9F4</accession>
<dbReference type="Pfam" id="PF13417">
    <property type="entry name" value="GST_N_3"/>
    <property type="match status" value="2"/>
</dbReference>
<protein>
    <recommendedName>
        <fullName evidence="1">GST N-terminal domain-containing protein</fullName>
    </recommendedName>
</protein>
<dbReference type="PROSITE" id="PS51354">
    <property type="entry name" value="GLUTAREDOXIN_2"/>
    <property type="match status" value="1"/>
</dbReference>
<organism evidence="2">
    <name type="scientific">Lotus japonicus</name>
    <name type="common">Lotus corniculatus var. japonicus</name>
    <dbReference type="NCBI Taxonomy" id="34305"/>
    <lineage>
        <taxon>Eukaryota</taxon>
        <taxon>Viridiplantae</taxon>
        <taxon>Streptophyta</taxon>
        <taxon>Embryophyta</taxon>
        <taxon>Tracheophyta</taxon>
        <taxon>Spermatophyta</taxon>
        <taxon>Magnoliopsida</taxon>
        <taxon>eudicotyledons</taxon>
        <taxon>Gunneridae</taxon>
        <taxon>Pentapetalae</taxon>
        <taxon>rosids</taxon>
        <taxon>fabids</taxon>
        <taxon>Fabales</taxon>
        <taxon>Fabaceae</taxon>
        <taxon>Papilionoideae</taxon>
        <taxon>50 kb inversion clade</taxon>
        <taxon>NPAAA clade</taxon>
        <taxon>Hologalegina</taxon>
        <taxon>robinioid clade</taxon>
        <taxon>Loteae</taxon>
        <taxon>Lotus</taxon>
    </lineage>
</organism>